<evidence type="ECO:0000313" key="3">
    <source>
        <dbReference type="EMBL" id="GEP45436.1"/>
    </source>
</evidence>
<dbReference type="Pfam" id="PF01408">
    <property type="entry name" value="GFO_IDH_MocA"/>
    <property type="match status" value="1"/>
</dbReference>
<evidence type="ECO:0000313" key="4">
    <source>
        <dbReference type="Proteomes" id="UP000321577"/>
    </source>
</evidence>
<evidence type="ECO:0000259" key="2">
    <source>
        <dbReference type="Pfam" id="PF22725"/>
    </source>
</evidence>
<dbReference type="OrthoDB" id="9792935at2"/>
<dbReference type="InterPro" id="IPR051450">
    <property type="entry name" value="Gfo/Idh/MocA_Oxidoreductases"/>
</dbReference>
<dbReference type="PANTHER" id="PTHR43377">
    <property type="entry name" value="BILIVERDIN REDUCTASE A"/>
    <property type="match status" value="1"/>
</dbReference>
<dbReference type="GO" id="GO:0000166">
    <property type="term" value="F:nucleotide binding"/>
    <property type="evidence" value="ECO:0007669"/>
    <property type="project" value="InterPro"/>
</dbReference>
<dbReference type="Proteomes" id="UP000321577">
    <property type="component" value="Unassembled WGS sequence"/>
</dbReference>
<feature type="domain" description="Gfo/Idh/MocA-like oxidoreductase N-terminal" evidence="1">
    <location>
        <begin position="5"/>
        <end position="124"/>
    </location>
</feature>
<reference evidence="3 4" key="1">
    <citation type="submission" date="2019-07" db="EMBL/GenBank/DDBJ databases">
        <title>Whole genome shotgun sequence of Brevifollis gellanilyticus NBRC 108608.</title>
        <authorList>
            <person name="Hosoyama A."/>
            <person name="Uohara A."/>
            <person name="Ohji S."/>
            <person name="Ichikawa N."/>
        </authorList>
    </citation>
    <scope>NUCLEOTIDE SEQUENCE [LARGE SCALE GENOMIC DNA]</scope>
    <source>
        <strain evidence="3 4">NBRC 108608</strain>
    </source>
</reference>
<evidence type="ECO:0000259" key="1">
    <source>
        <dbReference type="Pfam" id="PF01408"/>
    </source>
</evidence>
<dbReference type="Gene3D" id="3.30.360.10">
    <property type="entry name" value="Dihydrodipicolinate Reductase, domain 2"/>
    <property type="match status" value="1"/>
</dbReference>
<dbReference type="SUPFAM" id="SSF55347">
    <property type="entry name" value="Glyceraldehyde-3-phosphate dehydrogenase-like, C-terminal domain"/>
    <property type="match status" value="1"/>
</dbReference>
<keyword evidence="4" id="KW-1185">Reference proteome</keyword>
<organism evidence="3 4">
    <name type="scientific">Brevifollis gellanilyticus</name>
    <dbReference type="NCBI Taxonomy" id="748831"/>
    <lineage>
        <taxon>Bacteria</taxon>
        <taxon>Pseudomonadati</taxon>
        <taxon>Verrucomicrobiota</taxon>
        <taxon>Verrucomicrobiia</taxon>
        <taxon>Verrucomicrobiales</taxon>
        <taxon>Verrucomicrobiaceae</taxon>
    </lineage>
</organism>
<dbReference type="EMBL" id="BKAG01000049">
    <property type="protein sequence ID" value="GEP45436.1"/>
    <property type="molecule type" value="Genomic_DNA"/>
</dbReference>
<dbReference type="InterPro" id="IPR055170">
    <property type="entry name" value="GFO_IDH_MocA-like_dom"/>
</dbReference>
<dbReference type="Pfam" id="PF22725">
    <property type="entry name" value="GFO_IDH_MocA_C3"/>
    <property type="match status" value="1"/>
</dbReference>
<dbReference type="PANTHER" id="PTHR43377:SF2">
    <property type="entry name" value="BINDING ROSSMANN FOLD OXIDOREDUCTASE, PUTATIVE (AFU_ORTHOLOGUE AFUA_4G00560)-RELATED"/>
    <property type="match status" value="1"/>
</dbReference>
<gene>
    <name evidence="3" type="ORF">BGE01nite_47270</name>
</gene>
<sequence>MSAPVRFALAGFGAWGKFHAQSIAQNPEAHLVAISAPSEASRAEARQLYPDAQIFADSLEMIAQVDFDILDIVTPSHTHREIALAAMQKGKHVLLEKPMAITLDDCKAITAGAREHGVHLAVGHELRLSSQWGRIKEIIDAGTIGDPQYVLVELLRKPYRLGASGWRYDQNRVGSWVLEEPIHFFDLARWYLESSGDPVELYAYGNSRDPQRPTLYDNFSAMFKYPNGSYAVVSQTLAAFEHHQTVKVSGTKGALWAGWSGALDRTLEPTAFLRVFDGEKLEEVTLTKQSGEVFELREEIAQSIAMVRHGKPPIATGLDGLWSAGLCLVAEESIRQGKPLPVADMLKF</sequence>
<dbReference type="InterPro" id="IPR000683">
    <property type="entry name" value="Gfo/Idh/MocA-like_OxRdtase_N"/>
</dbReference>
<protein>
    <submittedName>
        <fullName evidence="3">Dehydrogenase</fullName>
    </submittedName>
</protein>
<proteinExistence type="predicted"/>
<dbReference type="AlphaFoldDB" id="A0A512MFF5"/>
<dbReference type="InterPro" id="IPR036291">
    <property type="entry name" value="NAD(P)-bd_dom_sf"/>
</dbReference>
<name>A0A512MFF5_9BACT</name>
<dbReference type="SUPFAM" id="SSF51735">
    <property type="entry name" value="NAD(P)-binding Rossmann-fold domains"/>
    <property type="match status" value="1"/>
</dbReference>
<dbReference type="Gene3D" id="3.40.50.720">
    <property type="entry name" value="NAD(P)-binding Rossmann-like Domain"/>
    <property type="match status" value="1"/>
</dbReference>
<comment type="caution">
    <text evidence="3">The sequence shown here is derived from an EMBL/GenBank/DDBJ whole genome shotgun (WGS) entry which is preliminary data.</text>
</comment>
<accession>A0A512MFF5</accession>
<feature type="domain" description="GFO/IDH/MocA-like oxidoreductase" evidence="2">
    <location>
        <begin position="134"/>
        <end position="255"/>
    </location>
</feature>
<dbReference type="RefSeq" id="WP_146854334.1">
    <property type="nucleotide sequence ID" value="NZ_BKAG01000049.1"/>
</dbReference>